<keyword evidence="9" id="KW-0812">Transmembrane</keyword>
<dbReference type="InterPro" id="IPR001264">
    <property type="entry name" value="Glyco_trans_51"/>
</dbReference>
<feature type="domain" description="Glycosyl transferase family 51" evidence="20">
    <location>
        <begin position="60"/>
        <end position="232"/>
    </location>
</feature>
<evidence type="ECO:0000256" key="13">
    <source>
        <dbReference type="ARBA" id="ARBA00022989"/>
    </source>
</evidence>
<dbReference type="GO" id="GO:0009252">
    <property type="term" value="P:peptidoglycan biosynthetic process"/>
    <property type="evidence" value="ECO:0007669"/>
    <property type="project" value="UniProtKB-KW"/>
</dbReference>
<keyword evidence="5" id="KW-0121">Carboxypeptidase</keyword>
<evidence type="ECO:0000256" key="7">
    <source>
        <dbReference type="ARBA" id="ARBA00022676"/>
    </source>
</evidence>
<reference evidence="22" key="1">
    <citation type="submission" date="2016-10" db="EMBL/GenBank/DDBJ databases">
        <authorList>
            <person name="Varghese N."/>
            <person name="Submissions S."/>
        </authorList>
    </citation>
    <scope>NUCLEOTIDE SEQUENCE [LARGE SCALE GENOMIC DNA]</scope>
    <source>
        <strain evidence="22">ATCC 43811</strain>
    </source>
</reference>
<feature type="domain" description="Penicillin-binding protein transpeptidase" evidence="19">
    <location>
        <begin position="415"/>
        <end position="686"/>
    </location>
</feature>
<comment type="similarity">
    <text evidence="3">In the C-terminal section; belongs to the transpeptidase family.</text>
</comment>
<evidence type="ECO:0000256" key="2">
    <source>
        <dbReference type="ARBA" id="ARBA00004752"/>
    </source>
</evidence>
<comment type="catalytic activity">
    <reaction evidence="18">
        <text>[GlcNAc-(1-&gt;4)-Mur2Ac(oyl-L-Ala-gamma-D-Glu-L-Lys-D-Ala-D-Ala)](n)-di-trans,octa-cis-undecaprenyl diphosphate + beta-D-GlcNAc-(1-&gt;4)-Mur2Ac(oyl-L-Ala-gamma-D-Glu-L-Lys-D-Ala-D-Ala)-di-trans,octa-cis-undecaprenyl diphosphate = [GlcNAc-(1-&gt;4)-Mur2Ac(oyl-L-Ala-gamma-D-Glu-L-Lys-D-Ala-D-Ala)](n+1)-di-trans,octa-cis-undecaprenyl diphosphate + di-trans,octa-cis-undecaprenyl diphosphate + H(+)</text>
        <dbReference type="Rhea" id="RHEA:23708"/>
        <dbReference type="Rhea" id="RHEA-COMP:9602"/>
        <dbReference type="Rhea" id="RHEA-COMP:9603"/>
        <dbReference type="ChEBI" id="CHEBI:15378"/>
        <dbReference type="ChEBI" id="CHEBI:58405"/>
        <dbReference type="ChEBI" id="CHEBI:60033"/>
        <dbReference type="ChEBI" id="CHEBI:78435"/>
        <dbReference type="EC" id="2.4.99.28"/>
    </reaction>
</comment>
<name>A0A1I1EWF9_BREAD</name>
<evidence type="ECO:0000256" key="3">
    <source>
        <dbReference type="ARBA" id="ARBA00007090"/>
    </source>
</evidence>
<keyword evidence="14" id="KW-0472">Membrane</keyword>
<keyword evidence="6" id="KW-0645">Protease</keyword>
<dbReference type="Pfam" id="PF00905">
    <property type="entry name" value="Transpeptidase"/>
    <property type="match status" value="1"/>
</dbReference>
<dbReference type="GO" id="GO:0016020">
    <property type="term" value="C:membrane"/>
    <property type="evidence" value="ECO:0007669"/>
    <property type="project" value="UniProtKB-SubCell"/>
</dbReference>
<evidence type="ECO:0000256" key="10">
    <source>
        <dbReference type="ARBA" id="ARBA00022801"/>
    </source>
</evidence>
<dbReference type="GO" id="GO:0008658">
    <property type="term" value="F:penicillin binding"/>
    <property type="evidence" value="ECO:0007669"/>
    <property type="project" value="InterPro"/>
</dbReference>
<dbReference type="Pfam" id="PF00912">
    <property type="entry name" value="Transgly"/>
    <property type="match status" value="1"/>
</dbReference>
<dbReference type="SUPFAM" id="SSF53955">
    <property type="entry name" value="Lysozyme-like"/>
    <property type="match status" value="1"/>
</dbReference>
<dbReference type="GO" id="GO:0008360">
    <property type="term" value="P:regulation of cell shape"/>
    <property type="evidence" value="ECO:0007669"/>
    <property type="project" value="UniProtKB-KW"/>
</dbReference>
<protein>
    <submittedName>
        <fullName evidence="21">Penicillin-binding protein 1A</fullName>
    </submittedName>
</protein>
<dbReference type="PANTHER" id="PTHR32282">
    <property type="entry name" value="BINDING PROTEIN TRANSPEPTIDASE, PUTATIVE-RELATED"/>
    <property type="match status" value="1"/>
</dbReference>
<dbReference type="OrthoDB" id="343702at2"/>
<dbReference type="InterPro" id="IPR050396">
    <property type="entry name" value="Glycosyltr_51/Transpeptidase"/>
</dbReference>
<dbReference type="PANTHER" id="PTHR32282:SF27">
    <property type="entry name" value="PENICILLIN-BINDING PROTEIN 1A"/>
    <property type="match status" value="1"/>
</dbReference>
<dbReference type="InterPro" id="IPR012338">
    <property type="entry name" value="Beta-lactam/transpept-like"/>
</dbReference>
<organism evidence="21 22">
    <name type="scientific">Brevinema andersonii</name>
    <dbReference type="NCBI Taxonomy" id="34097"/>
    <lineage>
        <taxon>Bacteria</taxon>
        <taxon>Pseudomonadati</taxon>
        <taxon>Spirochaetota</taxon>
        <taxon>Spirochaetia</taxon>
        <taxon>Brevinematales</taxon>
        <taxon>Brevinemataceae</taxon>
        <taxon>Brevinema</taxon>
    </lineage>
</organism>
<proteinExistence type="inferred from homology"/>
<evidence type="ECO:0000313" key="21">
    <source>
        <dbReference type="EMBL" id="SFB91022.1"/>
    </source>
</evidence>
<evidence type="ECO:0000313" key="22">
    <source>
        <dbReference type="Proteomes" id="UP000240042"/>
    </source>
</evidence>
<dbReference type="GO" id="GO:0006508">
    <property type="term" value="P:proteolysis"/>
    <property type="evidence" value="ECO:0007669"/>
    <property type="project" value="UniProtKB-KW"/>
</dbReference>
<keyword evidence="16" id="KW-0961">Cell wall biogenesis/degradation</keyword>
<evidence type="ECO:0000256" key="9">
    <source>
        <dbReference type="ARBA" id="ARBA00022692"/>
    </source>
</evidence>
<gene>
    <name evidence="21" type="ORF">SAMN02745150_01284</name>
</gene>
<dbReference type="Gene3D" id="1.10.3810.10">
    <property type="entry name" value="Biosynthetic peptidoglycan transglycosylase-like"/>
    <property type="match status" value="1"/>
</dbReference>
<dbReference type="STRING" id="34097.SAMN02745150_01284"/>
<accession>A0A1I1EWF9</accession>
<evidence type="ECO:0000256" key="18">
    <source>
        <dbReference type="ARBA" id="ARBA00049902"/>
    </source>
</evidence>
<keyword evidence="8" id="KW-0808">Transferase</keyword>
<evidence type="ECO:0000256" key="8">
    <source>
        <dbReference type="ARBA" id="ARBA00022679"/>
    </source>
</evidence>
<comment type="subcellular location">
    <subcellularLocation>
        <location evidence="1">Membrane</location>
    </subcellularLocation>
</comment>
<dbReference type="Gene3D" id="3.40.710.10">
    <property type="entry name" value="DD-peptidase/beta-lactamase superfamily"/>
    <property type="match status" value="2"/>
</dbReference>
<dbReference type="InterPro" id="IPR036950">
    <property type="entry name" value="PBP_transglycosylase"/>
</dbReference>
<dbReference type="InterPro" id="IPR023346">
    <property type="entry name" value="Lysozyme-like_dom_sf"/>
</dbReference>
<comment type="catalytic activity">
    <reaction evidence="17">
        <text>Preferential cleavage: (Ac)2-L-Lys-D-Ala-|-D-Ala. Also transpeptidation of peptidyl-alanyl moieties that are N-acyl substituents of D-alanine.</text>
        <dbReference type="EC" id="3.4.16.4"/>
    </reaction>
</comment>
<evidence type="ECO:0000256" key="4">
    <source>
        <dbReference type="ARBA" id="ARBA00007739"/>
    </source>
</evidence>
<dbReference type="SUPFAM" id="SSF56601">
    <property type="entry name" value="beta-lactamase/transpeptidase-like"/>
    <property type="match status" value="1"/>
</dbReference>
<keyword evidence="12" id="KW-0573">Peptidoglycan synthesis</keyword>
<keyword evidence="7" id="KW-0328">Glycosyltransferase</keyword>
<evidence type="ECO:0000256" key="1">
    <source>
        <dbReference type="ARBA" id="ARBA00004370"/>
    </source>
</evidence>
<keyword evidence="11" id="KW-0133">Cell shape</keyword>
<dbReference type="GO" id="GO:0009002">
    <property type="term" value="F:serine-type D-Ala-D-Ala carboxypeptidase activity"/>
    <property type="evidence" value="ECO:0007669"/>
    <property type="project" value="UniProtKB-EC"/>
</dbReference>
<dbReference type="InterPro" id="IPR001460">
    <property type="entry name" value="PCN-bd_Tpept"/>
</dbReference>
<dbReference type="RefSeq" id="WP_092319817.1">
    <property type="nucleotide sequence ID" value="NZ_FOKY01000019.1"/>
</dbReference>
<comment type="pathway">
    <text evidence="2">Cell wall biogenesis; peptidoglycan biosynthesis.</text>
</comment>
<keyword evidence="15" id="KW-0511">Multifunctional enzyme</keyword>
<evidence type="ECO:0000256" key="14">
    <source>
        <dbReference type="ARBA" id="ARBA00023136"/>
    </source>
</evidence>
<evidence type="ECO:0000259" key="19">
    <source>
        <dbReference type="Pfam" id="PF00905"/>
    </source>
</evidence>
<dbReference type="AlphaFoldDB" id="A0A1I1EWF9"/>
<evidence type="ECO:0000256" key="15">
    <source>
        <dbReference type="ARBA" id="ARBA00023268"/>
    </source>
</evidence>
<keyword evidence="10" id="KW-0378">Hydrolase</keyword>
<dbReference type="NCBIfam" id="TIGR02074">
    <property type="entry name" value="PBP_1a_fam"/>
    <property type="match status" value="1"/>
</dbReference>
<dbReference type="Proteomes" id="UP000240042">
    <property type="component" value="Unassembled WGS sequence"/>
</dbReference>
<evidence type="ECO:0000256" key="5">
    <source>
        <dbReference type="ARBA" id="ARBA00022645"/>
    </source>
</evidence>
<comment type="similarity">
    <text evidence="4">In the N-terminal section; belongs to the glycosyltransferase 51 family.</text>
</comment>
<dbReference type="GO" id="GO:0030288">
    <property type="term" value="C:outer membrane-bounded periplasmic space"/>
    <property type="evidence" value="ECO:0007669"/>
    <property type="project" value="TreeGrafter"/>
</dbReference>
<evidence type="ECO:0000256" key="6">
    <source>
        <dbReference type="ARBA" id="ARBA00022670"/>
    </source>
</evidence>
<evidence type="ECO:0000256" key="17">
    <source>
        <dbReference type="ARBA" id="ARBA00034000"/>
    </source>
</evidence>
<evidence type="ECO:0000256" key="12">
    <source>
        <dbReference type="ARBA" id="ARBA00022984"/>
    </source>
</evidence>
<keyword evidence="22" id="KW-1185">Reference proteome</keyword>
<sequence>MTLKSWQIKMFITLGFVALFTGIALTKLIVTFNNLKDVEQLDAYSHYSVPTKILDIKGRFITEYFLEKRNIISFNDLPHDLIRAIIATEDNRFYQHGGVNVAAMIQGVVFDPLRGRRARGGSGLTQQLAKLLFTDSSRSIQRKLIELWYALQIEKKYSKEEILELYFNLIYFGHGQYGIEAASKFYFDKPAKLLTLAEASFLAGLPQAPSRYSPINNYKSAQERHKIVLNSMVNSGYISQVEADQIFKDFWINYDASFTAATRNIQQKETEVAGFFTEYVRQQLLERYGEELLYKGGLEVHTTLNLDYQKAANIEFEKALSNEQEIYSGHYARNSSTLKKNYEDIIDLLGLSFGLDSFSFSDTRTEKIVSSMVSSDQDLISLASFILGMDTINMKIDNLNNSKHLVARKEDSVEGALVSIDPYTGYINAMIGGRHYSVANQFNRATQARRQMGSTFKPLLYAIALDNKIITPSEIFVDEILSYKLPNGNIWVPRNYNGTYQGPMTARRALRLSVNIIAIQIWERMIKLLGYDFILNQLSLFFGTSSDSLTKRIHNELATALGTGTASPLEMAQAFGVIANGGMSVEPIAILKVYDRNGQLIDDFKVTHDSRPKVRIISEGTAKIMQSLLHDIMQRGTAAGAAMRAGYNTSSSGGKTGTTSNWTDSWFAGITSNLSTVIWIGLDDSRKALGKSRSSAVTAAPIWMNYMKKVNSLTPVSNLPFQQSTEGLKTAFVSSYTGLLATAQDTEGYTEYFLPGTEPQTYSDAETIARIQAQMAQKDNYEVSGETVDLTTHTNNSNPYTLDQSVNSDELDLSFDLSSGL</sequence>
<evidence type="ECO:0000259" key="20">
    <source>
        <dbReference type="Pfam" id="PF00912"/>
    </source>
</evidence>
<dbReference type="FunFam" id="1.10.3810.10:FF:000001">
    <property type="entry name" value="Penicillin-binding protein 1A"/>
    <property type="match status" value="1"/>
</dbReference>
<evidence type="ECO:0000256" key="11">
    <source>
        <dbReference type="ARBA" id="ARBA00022960"/>
    </source>
</evidence>
<evidence type="ECO:0000256" key="16">
    <source>
        <dbReference type="ARBA" id="ARBA00023316"/>
    </source>
</evidence>
<dbReference type="GO" id="GO:0071555">
    <property type="term" value="P:cell wall organization"/>
    <property type="evidence" value="ECO:0007669"/>
    <property type="project" value="UniProtKB-KW"/>
</dbReference>
<dbReference type="GO" id="GO:0008955">
    <property type="term" value="F:peptidoglycan glycosyltransferase activity"/>
    <property type="evidence" value="ECO:0007669"/>
    <property type="project" value="UniProtKB-EC"/>
</dbReference>
<dbReference type="EMBL" id="FOKY01000019">
    <property type="protein sequence ID" value="SFB91022.1"/>
    <property type="molecule type" value="Genomic_DNA"/>
</dbReference>
<keyword evidence="13" id="KW-1133">Transmembrane helix</keyword>